<dbReference type="Proteomes" id="UP000182259">
    <property type="component" value="Chromosome VII"/>
</dbReference>
<dbReference type="PANTHER" id="PTHR12289:SF41">
    <property type="entry name" value="FAILED AXON CONNECTIONS-RELATED"/>
    <property type="match status" value="1"/>
</dbReference>
<comment type="subcellular location">
    <subcellularLocation>
        <location evidence="1">Mitochondrion outer membrane</location>
    </subcellularLocation>
</comment>
<keyword evidence="5" id="KW-0496">Mitochondrion</keyword>
<evidence type="ECO:0000313" key="8">
    <source>
        <dbReference type="EMBL" id="SGZ58880.1"/>
    </source>
</evidence>
<sequence>MLELHVWGLEGEISIIDPESLACAWLLSIHLVPQLINFKIVTSSNTNLSHSGRLPLLLERQDRIRRFEGFSAISDHISTNYASDNTKFVRDEKLSAREQLINLSLISYVDSTIRYINQYNLYVNTQNYELYTRKLFLKYLPFPMMYNQPLKFHNTACEQVKLIGLGVNKIGMFSIHGSEVAETETINEEEEDELVAISALHEKQIIAKQKSKNSLKEARNSLKCLHLLNTYVAKVELLFKELNPDSPVEFAHLFRSKKISSSELLLYAYFCCLTYSELPDTFILKYLEDKFPSFWKFASTIIEALNSGVVKEKFRAPAGVEVPSLWNEIGYTVGAFLY</sequence>
<dbReference type="GO" id="GO:0001401">
    <property type="term" value="C:SAM complex"/>
    <property type="evidence" value="ECO:0007669"/>
    <property type="project" value="InterPro"/>
</dbReference>
<keyword evidence="2" id="KW-0813">Transport</keyword>
<dbReference type="GO" id="GO:0007005">
    <property type="term" value="P:mitochondrion organization"/>
    <property type="evidence" value="ECO:0007669"/>
    <property type="project" value="TreeGrafter"/>
</dbReference>
<evidence type="ECO:0000256" key="1">
    <source>
        <dbReference type="ARBA" id="ARBA00004294"/>
    </source>
</evidence>
<accession>A0A1L0DT26</accession>
<evidence type="ECO:0000313" key="9">
    <source>
        <dbReference type="Proteomes" id="UP000182259"/>
    </source>
</evidence>
<reference evidence="8 9" key="1">
    <citation type="submission" date="2016-10" db="EMBL/GenBank/DDBJ databases">
        <authorList>
            <person name="de Groot N.N."/>
        </authorList>
    </citation>
    <scope>NUCLEOTIDE SEQUENCE [LARGE SCALE GENOMIC DNA]</scope>
    <source>
        <strain evidence="8 9">PYCC 4715</strain>
    </source>
</reference>
<dbReference type="InterPro" id="IPR050931">
    <property type="entry name" value="Mito_Protein_Transport_Metaxin"/>
</dbReference>
<dbReference type="AlphaFoldDB" id="A0A1L0DT26"/>
<keyword evidence="4" id="KW-0653">Protein transport</keyword>
<evidence type="ECO:0000256" key="5">
    <source>
        <dbReference type="ARBA" id="ARBA00023128"/>
    </source>
</evidence>
<gene>
    <name evidence="8" type="ORF">SAMEA4029009_CIC11G00000004890</name>
</gene>
<keyword evidence="6" id="KW-0472">Membrane</keyword>
<dbReference type="PANTHER" id="PTHR12289">
    <property type="entry name" value="METAXIN RELATED"/>
    <property type="match status" value="1"/>
</dbReference>
<dbReference type="Pfam" id="PF10568">
    <property type="entry name" value="Tom37"/>
    <property type="match status" value="1"/>
</dbReference>
<evidence type="ECO:0000256" key="6">
    <source>
        <dbReference type="ARBA" id="ARBA00023136"/>
    </source>
</evidence>
<evidence type="ECO:0000259" key="7">
    <source>
        <dbReference type="Pfam" id="PF10568"/>
    </source>
</evidence>
<keyword evidence="3" id="KW-1000">Mitochondrion outer membrane</keyword>
<organism evidence="8 9">
    <name type="scientific">Sungouiella intermedia</name>
    <dbReference type="NCBI Taxonomy" id="45354"/>
    <lineage>
        <taxon>Eukaryota</taxon>
        <taxon>Fungi</taxon>
        <taxon>Dikarya</taxon>
        <taxon>Ascomycota</taxon>
        <taxon>Saccharomycotina</taxon>
        <taxon>Pichiomycetes</taxon>
        <taxon>Metschnikowiaceae</taxon>
        <taxon>Sungouiella</taxon>
    </lineage>
</organism>
<evidence type="ECO:0000256" key="3">
    <source>
        <dbReference type="ARBA" id="ARBA00022787"/>
    </source>
</evidence>
<dbReference type="EMBL" id="LT635770">
    <property type="protein sequence ID" value="SGZ58880.1"/>
    <property type="molecule type" value="Genomic_DNA"/>
</dbReference>
<evidence type="ECO:0000256" key="4">
    <source>
        <dbReference type="ARBA" id="ARBA00022927"/>
    </source>
</evidence>
<protein>
    <submittedName>
        <fullName evidence="8">CIC11C00000004890</fullName>
    </submittedName>
</protein>
<dbReference type="GO" id="GO:0015031">
    <property type="term" value="P:protein transport"/>
    <property type="evidence" value="ECO:0007669"/>
    <property type="project" value="UniProtKB-KW"/>
</dbReference>
<evidence type="ECO:0000256" key="2">
    <source>
        <dbReference type="ARBA" id="ARBA00022448"/>
    </source>
</evidence>
<dbReference type="InterPro" id="IPR019564">
    <property type="entry name" value="Sam37/metaxin_N"/>
</dbReference>
<proteinExistence type="predicted"/>
<name>A0A1L0DT26_9ASCO</name>
<feature type="domain" description="Mitochondrial outer membrane transport complex Sam37/metaxin N-terminal" evidence="7">
    <location>
        <begin position="20"/>
        <end position="152"/>
    </location>
</feature>